<name>A0A2U2DQZ0_9HYPH</name>
<comment type="caution">
    <text evidence="1">The sequence shown here is derived from an EMBL/GenBank/DDBJ whole genome shotgun (WGS) entry which is preliminary data.</text>
</comment>
<evidence type="ECO:0008006" key="3">
    <source>
        <dbReference type="Google" id="ProtNLM"/>
    </source>
</evidence>
<reference evidence="1 2" key="1">
    <citation type="submission" date="2018-05" db="EMBL/GenBank/DDBJ databases">
        <title>The draft genome of strain NS-104.</title>
        <authorList>
            <person name="Hang P."/>
            <person name="Jiang J."/>
        </authorList>
    </citation>
    <scope>NUCLEOTIDE SEQUENCE [LARGE SCALE GENOMIC DNA]</scope>
    <source>
        <strain evidence="1 2">NS-104</strain>
    </source>
</reference>
<dbReference type="EMBL" id="QFBC01000005">
    <property type="protein sequence ID" value="PWE55639.1"/>
    <property type="molecule type" value="Genomic_DNA"/>
</dbReference>
<keyword evidence="2" id="KW-1185">Reference proteome</keyword>
<gene>
    <name evidence="1" type="ORF">DEM27_13195</name>
</gene>
<dbReference type="InterPro" id="IPR053855">
    <property type="entry name" value="DUF6931"/>
</dbReference>
<dbReference type="AlphaFoldDB" id="A0A2U2DQZ0"/>
<accession>A0A2U2DQZ0</accession>
<dbReference type="OrthoDB" id="5572566at2"/>
<organism evidence="1 2">
    <name type="scientific">Metarhizobium album</name>
    <dbReference type="NCBI Taxonomy" id="2182425"/>
    <lineage>
        <taxon>Bacteria</taxon>
        <taxon>Pseudomonadati</taxon>
        <taxon>Pseudomonadota</taxon>
        <taxon>Alphaproteobacteria</taxon>
        <taxon>Hyphomicrobiales</taxon>
        <taxon>Rhizobiaceae</taxon>
        <taxon>Metarhizobium</taxon>
    </lineage>
</organism>
<dbReference type="Proteomes" id="UP000245252">
    <property type="component" value="Unassembled WGS sequence"/>
</dbReference>
<dbReference type="Pfam" id="PF22011">
    <property type="entry name" value="DUF6931"/>
    <property type="match status" value="1"/>
</dbReference>
<evidence type="ECO:0000313" key="2">
    <source>
        <dbReference type="Proteomes" id="UP000245252"/>
    </source>
</evidence>
<protein>
    <recommendedName>
        <fullName evidence="3">Twin-arginine translocation pathway signal</fullName>
    </recommendedName>
</protein>
<evidence type="ECO:0000313" key="1">
    <source>
        <dbReference type="EMBL" id="PWE55639.1"/>
    </source>
</evidence>
<sequence length="203" mass="21618">MKIQNEPFRKVSAATAAEICERVDLSTEARAFLLPELSPQGYFSLLVDSEQVGDAVRFLAFSLPVREAVWWACVVAHTNIAQPTELEATCLERTAAWVYGPNEERRRACFAVAEQAKFEGAAAYAALAVFWSGGSLAPEGMPDAPADPKLGPIGVGASVLLSITGGAPQSLLKRFEASVVRGINIANGGNGWLKDDRPLKSAG</sequence>
<dbReference type="RefSeq" id="WP_109458716.1">
    <property type="nucleotide sequence ID" value="NZ_QFBC01000005.1"/>
</dbReference>
<proteinExistence type="predicted"/>